<dbReference type="Pfam" id="PF13484">
    <property type="entry name" value="Fer4_16"/>
    <property type="match status" value="1"/>
</dbReference>
<dbReference type="InterPro" id="IPR004453">
    <property type="entry name" value="QueG"/>
</dbReference>
<dbReference type="EMBL" id="AP012338">
    <property type="protein sequence ID" value="BAM03185.1"/>
    <property type="molecule type" value="Genomic_DNA"/>
</dbReference>
<feature type="domain" description="4Fe-4S ferredoxin-type" evidence="10">
    <location>
        <begin position="192"/>
        <end position="222"/>
    </location>
</feature>
<keyword evidence="1" id="KW-0004">4Fe-4S</keyword>
<keyword evidence="12" id="KW-1185">Reference proteome</keyword>
<dbReference type="GO" id="GO:0052693">
    <property type="term" value="F:epoxyqueuosine reductase activity"/>
    <property type="evidence" value="ECO:0007669"/>
    <property type="project" value="TreeGrafter"/>
</dbReference>
<feature type="compositionally biased region" description="Low complexity" evidence="9">
    <location>
        <begin position="325"/>
        <end position="334"/>
    </location>
</feature>
<dbReference type="Pfam" id="PF08331">
    <property type="entry name" value="QueG_DUF1730"/>
    <property type="match status" value="1"/>
</dbReference>
<dbReference type="NCBIfam" id="TIGR00276">
    <property type="entry name" value="tRNA epoxyqueuosine(34) reductase QueG"/>
    <property type="match status" value="1"/>
</dbReference>
<dbReference type="GO" id="GO:0046872">
    <property type="term" value="F:metal ion binding"/>
    <property type="evidence" value="ECO:0007669"/>
    <property type="project" value="UniProtKB-KW"/>
</dbReference>
<evidence type="ECO:0000256" key="7">
    <source>
        <dbReference type="ARBA" id="ARBA00023004"/>
    </source>
</evidence>
<keyword evidence="2" id="KW-0963">Cytoplasm</keyword>
<dbReference type="PROSITE" id="PS00198">
    <property type="entry name" value="4FE4S_FER_1"/>
    <property type="match status" value="1"/>
</dbReference>
<evidence type="ECO:0000256" key="1">
    <source>
        <dbReference type="ARBA" id="ARBA00022485"/>
    </source>
</evidence>
<gene>
    <name evidence="11" type="ordered locus">PSMK_10260</name>
</gene>
<organism evidence="11 12">
    <name type="scientific">Phycisphaera mikurensis (strain NBRC 102666 / KCTC 22515 / FYK2301M01)</name>
    <dbReference type="NCBI Taxonomy" id="1142394"/>
    <lineage>
        <taxon>Bacteria</taxon>
        <taxon>Pseudomonadati</taxon>
        <taxon>Planctomycetota</taxon>
        <taxon>Phycisphaerae</taxon>
        <taxon>Phycisphaerales</taxon>
        <taxon>Phycisphaeraceae</taxon>
        <taxon>Phycisphaera</taxon>
    </lineage>
</organism>
<keyword evidence="4" id="KW-0479">Metal-binding</keyword>
<dbReference type="AlphaFoldDB" id="I0ID47"/>
<evidence type="ECO:0000256" key="5">
    <source>
        <dbReference type="ARBA" id="ARBA00022785"/>
    </source>
</evidence>
<evidence type="ECO:0000256" key="4">
    <source>
        <dbReference type="ARBA" id="ARBA00022723"/>
    </source>
</evidence>
<keyword evidence="6" id="KW-0560">Oxidoreductase</keyword>
<evidence type="ECO:0000259" key="10">
    <source>
        <dbReference type="PROSITE" id="PS51379"/>
    </source>
</evidence>
<evidence type="ECO:0000313" key="11">
    <source>
        <dbReference type="EMBL" id="BAM03185.1"/>
    </source>
</evidence>
<evidence type="ECO:0000256" key="2">
    <source>
        <dbReference type="ARBA" id="ARBA00022490"/>
    </source>
</evidence>
<dbReference type="InterPro" id="IPR017896">
    <property type="entry name" value="4Fe4S_Fe-S-bd"/>
</dbReference>
<keyword evidence="5" id="KW-0671">Queuosine biosynthesis</keyword>
<accession>I0ID47</accession>
<evidence type="ECO:0000256" key="3">
    <source>
        <dbReference type="ARBA" id="ARBA00022694"/>
    </source>
</evidence>
<reference evidence="11 12" key="1">
    <citation type="submission" date="2012-02" db="EMBL/GenBank/DDBJ databases">
        <title>Complete genome sequence of Phycisphaera mikurensis NBRC 102666.</title>
        <authorList>
            <person name="Ankai A."/>
            <person name="Hosoyama A."/>
            <person name="Terui Y."/>
            <person name="Sekine M."/>
            <person name="Fukai R."/>
            <person name="Kato Y."/>
            <person name="Nakamura S."/>
            <person name="Yamada-Narita S."/>
            <person name="Kawakoshi A."/>
            <person name="Fukunaga Y."/>
            <person name="Yamazaki S."/>
            <person name="Fujita N."/>
        </authorList>
    </citation>
    <scope>NUCLEOTIDE SEQUENCE [LARGE SCALE GENOMIC DNA]</scope>
    <source>
        <strain evidence="12">NBRC 102666 / KCTC 22515 / FYK2301M01</strain>
    </source>
</reference>
<keyword evidence="3" id="KW-0819">tRNA processing</keyword>
<dbReference type="eggNOG" id="COG1600">
    <property type="taxonomic scope" value="Bacteria"/>
</dbReference>
<dbReference type="HOGENOM" id="CLU_030790_0_0_0"/>
<keyword evidence="8" id="KW-0411">Iron-sulfur</keyword>
<dbReference type="RefSeq" id="WP_014436404.1">
    <property type="nucleotide sequence ID" value="NC_017080.1"/>
</dbReference>
<keyword evidence="7" id="KW-0408">Iron</keyword>
<dbReference type="GO" id="GO:0051539">
    <property type="term" value="F:4 iron, 4 sulfur cluster binding"/>
    <property type="evidence" value="ECO:0007669"/>
    <property type="project" value="UniProtKB-KW"/>
</dbReference>
<evidence type="ECO:0000256" key="8">
    <source>
        <dbReference type="ARBA" id="ARBA00023014"/>
    </source>
</evidence>
<dbReference type="GO" id="GO:0008616">
    <property type="term" value="P:tRNA queuosine(34) biosynthetic process"/>
    <property type="evidence" value="ECO:0007669"/>
    <property type="project" value="UniProtKB-KW"/>
</dbReference>
<dbReference type="KEGG" id="phm:PSMK_10260"/>
<evidence type="ECO:0000256" key="9">
    <source>
        <dbReference type="SAM" id="MobiDB-lite"/>
    </source>
</evidence>
<name>I0ID47_PHYMF</name>
<dbReference type="InterPro" id="IPR017900">
    <property type="entry name" value="4Fe4S_Fe_S_CS"/>
</dbReference>
<proteinExistence type="predicted"/>
<feature type="region of interest" description="Disordered" evidence="9">
    <location>
        <begin position="325"/>
        <end position="348"/>
    </location>
</feature>
<dbReference type="InterPro" id="IPR013542">
    <property type="entry name" value="QueG_DUF1730"/>
</dbReference>
<dbReference type="PANTHER" id="PTHR30002">
    <property type="entry name" value="EPOXYQUEUOSINE REDUCTASE"/>
    <property type="match status" value="1"/>
</dbReference>
<dbReference type="STRING" id="1142394.PSMK_10260"/>
<sequence length="348" mass="36682">MIETLDALAAKIGFGLWGVADAAPAPAEEAARSRAWFAAGRAGEMGWLADSAEARLGVEAVLPGARSVVIVADSYGNTQPAGGSADRPEVAARNGSVRGRIARYAWGRDYHRVLKKKLHRLGDGLAAAFPDAAFRACVDTAPLDERRYAEAAGLGWRGKNSLLIHPRHGSFVLLGALLTTLELPTSAARGFPGPLAEPTDRCANCTRCIDACPTGAIDAGGHAIDPRRCISYLTIERRSVDPPGAAPDTHGWLAGCDVCQDVCPFNAIGTRHPLPVPLDFAPRPHAAGLDPAEVAGWTRADRLAATAGTALIRIKLPMWKRNAEAAEASRAASSKAEDAADLRQSPKR</sequence>
<dbReference type="PANTHER" id="PTHR30002:SF4">
    <property type="entry name" value="EPOXYQUEUOSINE REDUCTASE"/>
    <property type="match status" value="1"/>
</dbReference>
<protein>
    <recommendedName>
        <fullName evidence="10">4Fe-4S ferredoxin-type domain-containing protein</fullName>
    </recommendedName>
</protein>
<evidence type="ECO:0000256" key="6">
    <source>
        <dbReference type="ARBA" id="ARBA00023002"/>
    </source>
</evidence>
<dbReference type="Gene3D" id="3.30.70.20">
    <property type="match status" value="1"/>
</dbReference>
<dbReference type="PROSITE" id="PS51379">
    <property type="entry name" value="4FE4S_FER_2"/>
    <property type="match status" value="1"/>
</dbReference>
<dbReference type="SUPFAM" id="SSF54862">
    <property type="entry name" value="4Fe-4S ferredoxins"/>
    <property type="match status" value="1"/>
</dbReference>
<evidence type="ECO:0000313" key="12">
    <source>
        <dbReference type="Proteomes" id="UP000007881"/>
    </source>
</evidence>
<dbReference type="Proteomes" id="UP000007881">
    <property type="component" value="Chromosome"/>
</dbReference>